<accession>A0A1G8MQL0</accession>
<evidence type="ECO:0000256" key="1">
    <source>
        <dbReference type="SAM" id="MobiDB-lite"/>
    </source>
</evidence>
<feature type="region of interest" description="Disordered" evidence="1">
    <location>
        <begin position="97"/>
        <end position="193"/>
    </location>
</feature>
<keyword evidence="3" id="KW-1185">Reference proteome</keyword>
<protein>
    <submittedName>
        <fullName evidence="2">Uncharacterized protein</fullName>
    </submittedName>
</protein>
<reference evidence="2 3" key="1">
    <citation type="submission" date="2016-10" db="EMBL/GenBank/DDBJ databases">
        <authorList>
            <person name="de Groot N.N."/>
        </authorList>
    </citation>
    <scope>NUCLEOTIDE SEQUENCE [LARGE SCALE GENOMIC DNA]</scope>
    <source>
        <strain evidence="2 3">DSM 26424</strain>
    </source>
</reference>
<evidence type="ECO:0000313" key="3">
    <source>
        <dbReference type="Proteomes" id="UP000199093"/>
    </source>
</evidence>
<dbReference type="STRING" id="555512.SAMN04487993_1008207"/>
<gene>
    <name evidence="2" type="ORF">SAMN04487993_1008207</name>
</gene>
<feature type="compositionally biased region" description="Low complexity" evidence="1">
    <location>
        <begin position="150"/>
        <end position="170"/>
    </location>
</feature>
<dbReference type="EMBL" id="FNEJ01000008">
    <property type="protein sequence ID" value="SDI70212.1"/>
    <property type="molecule type" value="Genomic_DNA"/>
</dbReference>
<proteinExistence type="predicted"/>
<sequence>MTQQETANETLNGWVCSYRKMWKHPIFQGSAQRVGVWTWMLHMAAWKPVRFVVAGDVVTLERGQLCVSQRQMEEATGMGRQALRTFLDALEQAGAITRTPTHQVTQGSTQGATQPPTQGKTKRATQARTTITICKYDEYQNRPGDPTQSATQEPTQGETQPQPAQQPTDQPTKEQDLTNTPPSEGADAPPPEACQPVEISVVTTAVWRVGKQFLASKGVKNPGSIIGRWFKTSQAIAILQALEQAQRAGTEDPIPYITAVLDGKEPKGIRHDRSEQRRREDAATRELIRRVGEGTIYRGPDPSDPFAGG</sequence>
<feature type="compositionally biased region" description="Polar residues" evidence="1">
    <location>
        <begin position="98"/>
        <end position="119"/>
    </location>
</feature>
<evidence type="ECO:0000313" key="2">
    <source>
        <dbReference type="EMBL" id="SDI70212.1"/>
    </source>
</evidence>
<name>A0A1G8MQL0_9RHOB</name>
<organism evidence="2 3">
    <name type="scientific">Salipiger marinus</name>
    <dbReference type="NCBI Taxonomy" id="555512"/>
    <lineage>
        <taxon>Bacteria</taxon>
        <taxon>Pseudomonadati</taxon>
        <taxon>Pseudomonadota</taxon>
        <taxon>Alphaproteobacteria</taxon>
        <taxon>Rhodobacterales</taxon>
        <taxon>Roseobacteraceae</taxon>
        <taxon>Salipiger</taxon>
    </lineage>
</organism>
<dbReference type="OrthoDB" id="7876586at2"/>
<dbReference type="AlphaFoldDB" id="A0A1G8MQL0"/>
<feature type="region of interest" description="Disordered" evidence="1">
    <location>
        <begin position="265"/>
        <end position="309"/>
    </location>
</feature>
<feature type="compositionally biased region" description="Basic and acidic residues" evidence="1">
    <location>
        <begin position="265"/>
        <end position="292"/>
    </location>
</feature>
<dbReference type="RefSeq" id="WP_089846984.1">
    <property type="nucleotide sequence ID" value="NZ_FNEJ01000008.1"/>
</dbReference>
<dbReference type="Proteomes" id="UP000199093">
    <property type="component" value="Unassembled WGS sequence"/>
</dbReference>